<dbReference type="RefSeq" id="WP_353068100.1">
    <property type="nucleotide sequence ID" value="NZ_CP132932.1"/>
</dbReference>
<evidence type="ECO:0000256" key="3">
    <source>
        <dbReference type="ARBA" id="ARBA00022692"/>
    </source>
</evidence>
<comment type="similarity">
    <text evidence="6">Belongs to the ABC-4 integral membrane protein family.</text>
</comment>
<keyword evidence="5 7" id="KW-0472">Membrane</keyword>
<feature type="transmembrane region" description="Helical" evidence="7">
    <location>
        <begin position="452"/>
        <end position="471"/>
    </location>
</feature>
<evidence type="ECO:0000256" key="5">
    <source>
        <dbReference type="ARBA" id="ARBA00023136"/>
    </source>
</evidence>
<evidence type="ECO:0000256" key="2">
    <source>
        <dbReference type="ARBA" id="ARBA00022475"/>
    </source>
</evidence>
<feature type="domain" description="MacB-like periplasmic core" evidence="9">
    <location>
        <begin position="458"/>
        <end position="646"/>
    </location>
</feature>
<feature type="transmembrane region" description="Helical" evidence="7">
    <location>
        <begin position="305"/>
        <end position="329"/>
    </location>
</feature>
<dbReference type="AlphaFoldDB" id="A0AAU7Z8W5"/>
<dbReference type="KEGG" id="temp:RBB75_10750"/>
<evidence type="ECO:0000313" key="10">
    <source>
        <dbReference type="EMBL" id="XCB24939.1"/>
    </source>
</evidence>
<evidence type="ECO:0000259" key="9">
    <source>
        <dbReference type="Pfam" id="PF12704"/>
    </source>
</evidence>
<feature type="transmembrane region" description="Helical" evidence="7">
    <location>
        <begin position="360"/>
        <end position="382"/>
    </location>
</feature>
<protein>
    <submittedName>
        <fullName evidence="10">ABC transporter permease</fullName>
    </submittedName>
</protein>
<evidence type="ECO:0000256" key="7">
    <source>
        <dbReference type="SAM" id="Phobius"/>
    </source>
</evidence>
<keyword evidence="4 7" id="KW-1133">Transmembrane helix</keyword>
<dbReference type="Pfam" id="PF02687">
    <property type="entry name" value="FtsX"/>
    <property type="match status" value="2"/>
</dbReference>
<name>A0AAU7Z8W5_9BACT</name>
<dbReference type="InterPro" id="IPR017800">
    <property type="entry name" value="ADOP"/>
</dbReference>
<organism evidence="10">
    <name type="scientific">Tunturiibacter empetritectus</name>
    <dbReference type="NCBI Taxonomy" id="3069691"/>
    <lineage>
        <taxon>Bacteria</taxon>
        <taxon>Pseudomonadati</taxon>
        <taxon>Acidobacteriota</taxon>
        <taxon>Terriglobia</taxon>
        <taxon>Terriglobales</taxon>
        <taxon>Acidobacteriaceae</taxon>
        <taxon>Tunturiibacter</taxon>
    </lineage>
</organism>
<evidence type="ECO:0000256" key="4">
    <source>
        <dbReference type="ARBA" id="ARBA00022989"/>
    </source>
</evidence>
<comment type="subcellular location">
    <subcellularLocation>
        <location evidence="1">Cell membrane</location>
        <topology evidence="1">Multi-pass membrane protein</topology>
    </subcellularLocation>
</comment>
<feature type="transmembrane region" description="Helical" evidence="7">
    <location>
        <begin position="770"/>
        <end position="789"/>
    </location>
</feature>
<feature type="transmembrane region" description="Helical" evidence="7">
    <location>
        <begin position="402"/>
        <end position="423"/>
    </location>
</feature>
<reference evidence="10" key="2">
    <citation type="journal article" date="2024" name="Environ. Microbiol.">
        <title>Genome analysis and description of Tunturibacter gen. nov. expands the diversity of Terriglobia in tundra soils.</title>
        <authorList>
            <person name="Messyasz A."/>
            <person name="Mannisto M.K."/>
            <person name="Kerkhof L.J."/>
            <person name="Haggblom M.M."/>
        </authorList>
    </citation>
    <scope>NUCLEOTIDE SEQUENCE</scope>
    <source>
        <strain evidence="10">M8UP23</strain>
    </source>
</reference>
<evidence type="ECO:0000256" key="6">
    <source>
        <dbReference type="ARBA" id="ARBA00038076"/>
    </source>
</evidence>
<sequence length="838" mass="90351">MNSFLQDLRFSLRQIRRSPGFMVTAVLTLALGVGANTAIFSLLDQALLRSLPVRAPEQLVVLEGTGKVWEGHFSNHGGDEEAYFSYPMYKDLRDQNQVFDGMLATAPADIGFVYNGDPQHGRAELVSGNYFTLLGVRPAVGRLLTQSDDMKPDANPVAVVSFDLWKNRFGADPAIVGATALINDHPFQIVGVSAPGFRSAIWGETPDVFVPMSMLDQVMPGKGTRLANHKDRWINILGRLKTGVSRTHAESSMNPLWHSLRAEELKALGTQSQHFTDEFLTNSRMKLLLGSRGFSYQRDYYRRPLFAVMGMALLVLLMAAANVASLLLVRSAVRAREFSVRKALGAGSFRILRQLLLEGLLIGLPGGLLGMLAAPFAMRALIHQLAGDTAYIAFASSVDTRLLGFNLAIAVTASIFFSLAPALQLRRSNLTSELRQQSATGIGGRLGFRRSVVCLQVGLSVILLVGAGLFVRTMQNLRHVDVGFTTGHLVTFGINPVLAGYAPSSVAALHQRVMDKLSTLPGVRSVAATTDAELAGDDTMANVSVSGYTAPPDDDFQVESSFVTPSYFSTLEIPVIEGRSFTEEDDLAHPSVAIVNESFAKHFCGNTKSCLGRQMAGGGGNKAKLDTEIVGVVRDAKHEGIRDAVAPTRFRPLKQNPTPAILFLYLRMFGDPAQELPTIRRSIQQLDPKLAIVSLRTMDAQIDDDLSDERMISLLAVSFGALATLLAAVGLYGVLAYSTAQRTREIGIRIALGSTRLGVSRLVLADVLRLAGIGIVLAIPCSVLLAWLLRSQLYGVSSADPLTLAGVTLLIAVVAMIAAIVPARRASSVDPTTALRAE</sequence>
<feature type="domain" description="MacB-like periplasmic core" evidence="9">
    <location>
        <begin position="24"/>
        <end position="254"/>
    </location>
</feature>
<gene>
    <name evidence="10" type="ORF">RBB75_10750</name>
</gene>
<evidence type="ECO:0000259" key="8">
    <source>
        <dbReference type="Pfam" id="PF02687"/>
    </source>
</evidence>
<dbReference type="PANTHER" id="PTHR30572">
    <property type="entry name" value="MEMBRANE COMPONENT OF TRANSPORTER-RELATED"/>
    <property type="match status" value="1"/>
</dbReference>
<dbReference type="EMBL" id="CP132932">
    <property type="protein sequence ID" value="XCB24939.1"/>
    <property type="molecule type" value="Genomic_DNA"/>
</dbReference>
<feature type="transmembrane region" description="Helical" evidence="7">
    <location>
        <begin position="21"/>
        <end position="43"/>
    </location>
</feature>
<keyword evidence="2" id="KW-1003">Cell membrane</keyword>
<dbReference type="NCBIfam" id="TIGR03434">
    <property type="entry name" value="ADOP"/>
    <property type="match status" value="1"/>
</dbReference>
<keyword evidence="3 7" id="KW-0812">Transmembrane</keyword>
<dbReference type="GO" id="GO:0005886">
    <property type="term" value="C:plasma membrane"/>
    <property type="evidence" value="ECO:0007669"/>
    <property type="project" value="UniProtKB-SubCell"/>
</dbReference>
<dbReference type="PANTHER" id="PTHR30572:SF4">
    <property type="entry name" value="ABC TRANSPORTER PERMEASE YTRF"/>
    <property type="match status" value="1"/>
</dbReference>
<dbReference type="InterPro" id="IPR025857">
    <property type="entry name" value="MacB_PCD"/>
</dbReference>
<feature type="transmembrane region" description="Helical" evidence="7">
    <location>
        <begin position="711"/>
        <end position="734"/>
    </location>
</feature>
<proteinExistence type="inferred from homology"/>
<feature type="transmembrane region" description="Helical" evidence="7">
    <location>
        <begin position="801"/>
        <end position="821"/>
    </location>
</feature>
<dbReference type="Pfam" id="PF12704">
    <property type="entry name" value="MacB_PCD"/>
    <property type="match status" value="2"/>
</dbReference>
<feature type="domain" description="ABC3 transporter permease C-terminal" evidence="8">
    <location>
        <begin position="718"/>
        <end position="831"/>
    </location>
</feature>
<dbReference type="GO" id="GO:0022857">
    <property type="term" value="F:transmembrane transporter activity"/>
    <property type="evidence" value="ECO:0007669"/>
    <property type="project" value="TreeGrafter"/>
</dbReference>
<evidence type="ECO:0000256" key="1">
    <source>
        <dbReference type="ARBA" id="ARBA00004651"/>
    </source>
</evidence>
<feature type="domain" description="ABC3 transporter permease C-terminal" evidence="8">
    <location>
        <begin position="311"/>
        <end position="429"/>
    </location>
</feature>
<reference evidence="10" key="1">
    <citation type="submission" date="2023-08" db="EMBL/GenBank/DDBJ databases">
        <authorList>
            <person name="Messyasz A."/>
            <person name="Mannisto M.K."/>
            <person name="Kerkhof L.J."/>
            <person name="Haggblom M."/>
        </authorList>
    </citation>
    <scope>NUCLEOTIDE SEQUENCE</scope>
    <source>
        <strain evidence="10">M8UP23</strain>
    </source>
</reference>
<dbReference type="InterPro" id="IPR003838">
    <property type="entry name" value="ABC3_permease_C"/>
</dbReference>
<accession>A0AAU7Z8W5</accession>
<dbReference type="InterPro" id="IPR050250">
    <property type="entry name" value="Macrolide_Exporter_MacB"/>
</dbReference>